<gene>
    <name evidence="1" type="ORF">OR613_21225</name>
</gene>
<organism evidence="1 2">
    <name type="scientific">Klebsiella electrica</name>
    <dbReference type="NCBI Taxonomy" id="1259973"/>
    <lineage>
        <taxon>Bacteria</taxon>
        <taxon>Pseudomonadati</taxon>
        <taxon>Pseudomonadota</taxon>
        <taxon>Gammaproteobacteria</taxon>
        <taxon>Enterobacterales</taxon>
        <taxon>Enterobacteriaceae</taxon>
        <taxon>Klebsiella/Raoultella group</taxon>
        <taxon>Klebsiella</taxon>
    </lineage>
</organism>
<protein>
    <submittedName>
        <fullName evidence="1">DUF4810 domain-containing protein</fullName>
    </submittedName>
</protein>
<reference evidence="1 2" key="1">
    <citation type="journal article" date="2023" name="Microbiol. Resour. Announc.">
        <title>Complete Genome Sequence of the First Colistin-Resistant Raoultella electrica Strain.</title>
        <authorList>
            <person name="Aldeia C."/>
            <person name="Campos-Madueno E.I."/>
            <person name="Sendi P."/>
            <person name="Endimiani A."/>
        </authorList>
    </citation>
    <scope>NUCLEOTIDE SEQUENCE [LARGE SCALE GENOMIC DNA]</scope>
    <source>
        <strain evidence="1 2">S2-IND-01-C</strain>
    </source>
</reference>
<dbReference type="EMBL" id="CP112887">
    <property type="protein sequence ID" value="WBW60500.1"/>
    <property type="molecule type" value="Genomic_DNA"/>
</dbReference>
<dbReference type="RefSeq" id="WP_131050401.1">
    <property type="nucleotide sequence ID" value="NZ_CP041247.1"/>
</dbReference>
<accession>A0AAJ5UE14</accession>
<dbReference type="PIRSF" id="PIRSF020555">
    <property type="entry name" value="UCP020555"/>
    <property type="match status" value="1"/>
</dbReference>
<dbReference type="AlphaFoldDB" id="A0AAJ5UE14"/>
<dbReference type="InterPro" id="IPR014508">
    <property type="entry name" value="UCP020555_TPR-like"/>
</dbReference>
<evidence type="ECO:0000313" key="2">
    <source>
        <dbReference type="Proteomes" id="UP001210130"/>
    </source>
</evidence>
<name>A0AAJ5UE14_9ENTR</name>
<dbReference type="PROSITE" id="PS51257">
    <property type="entry name" value="PROKAR_LIPOPROTEIN"/>
    <property type="match status" value="1"/>
</dbReference>
<evidence type="ECO:0000313" key="1">
    <source>
        <dbReference type="EMBL" id="WBW60500.1"/>
    </source>
</evidence>
<sequence length="114" mass="12594">MGHFNKISSCAVILLLAGCAAKSPEKTYTWNGYEDSVYQYYTHETSPQEQIASLQKLIEQSRASNKPVPPGVHAHLGMLYSKTGQAGLAMSEFNAEKTQYPESASYIDFLTAKK</sequence>
<keyword evidence="2" id="KW-1185">Reference proteome</keyword>
<proteinExistence type="predicted"/>
<dbReference type="Pfam" id="PF16068">
    <property type="entry name" value="DUF4810"/>
    <property type="match status" value="1"/>
</dbReference>
<dbReference type="Proteomes" id="UP001210130">
    <property type="component" value="Chromosome"/>
</dbReference>